<organism evidence="1 2">
    <name type="scientific">Stylosanthes scabra</name>
    <dbReference type="NCBI Taxonomy" id="79078"/>
    <lineage>
        <taxon>Eukaryota</taxon>
        <taxon>Viridiplantae</taxon>
        <taxon>Streptophyta</taxon>
        <taxon>Embryophyta</taxon>
        <taxon>Tracheophyta</taxon>
        <taxon>Spermatophyta</taxon>
        <taxon>Magnoliopsida</taxon>
        <taxon>eudicotyledons</taxon>
        <taxon>Gunneridae</taxon>
        <taxon>Pentapetalae</taxon>
        <taxon>rosids</taxon>
        <taxon>fabids</taxon>
        <taxon>Fabales</taxon>
        <taxon>Fabaceae</taxon>
        <taxon>Papilionoideae</taxon>
        <taxon>50 kb inversion clade</taxon>
        <taxon>dalbergioids sensu lato</taxon>
        <taxon>Dalbergieae</taxon>
        <taxon>Pterocarpus clade</taxon>
        <taxon>Stylosanthes</taxon>
    </lineage>
</organism>
<dbReference type="EMBL" id="JASCZI010031418">
    <property type="protein sequence ID" value="MED6126735.1"/>
    <property type="molecule type" value="Genomic_DNA"/>
</dbReference>
<name>A0ABU6RRZ1_9FABA</name>
<dbReference type="Proteomes" id="UP001341840">
    <property type="component" value="Unassembled WGS sequence"/>
</dbReference>
<evidence type="ECO:0000313" key="1">
    <source>
        <dbReference type="EMBL" id="MED6126735.1"/>
    </source>
</evidence>
<gene>
    <name evidence="1" type="ORF">PIB30_081275</name>
</gene>
<accession>A0ABU6RRZ1</accession>
<comment type="caution">
    <text evidence="1">The sequence shown here is derived from an EMBL/GenBank/DDBJ whole genome shotgun (WGS) entry which is preliminary data.</text>
</comment>
<reference evidence="1 2" key="1">
    <citation type="journal article" date="2023" name="Plants (Basel)">
        <title>Bridging the Gap: Combining Genomics and Transcriptomics Approaches to Understand Stylosanthes scabra, an Orphan Legume from the Brazilian Caatinga.</title>
        <authorList>
            <person name="Ferreira-Neto J.R.C."/>
            <person name="da Silva M.D."/>
            <person name="Binneck E."/>
            <person name="de Melo N.F."/>
            <person name="da Silva R.H."/>
            <person name="de Melo A.L.T.M."/>
            <person name="Pandolfi V."/>
            <person name="Bustamante F.O."/>
            <person name="Brasileiro-Vidal A.C."/>
            <person name="Benko-Iseppon A.M."/>
        </authorList>
    </citation>
    <scope>NUCLEOTIDE SEQUENCE [LARGE SCALE GENOMIC DNA]</scope>
    <source>
        <tissue evidence="1">Leaves</tissue>
    </source>
</reference>
<keyword evidence="2" id="KW-1185">Reference proteome</keyword>
<protein>
    <submittedName>
        <fullName evidence="1">Uncharacterized protein</fullName>
    </submittedName>
</protein>
<sequence>MMTGSGLRVQELCRVSPIVVKPPPLMAAVLSWWYRENEGRLEGDQNQWEVLTPPCELVRRVSSRTNSFDSGSAELHTASTTAGEIVSTVTLGAATMSRARTRGDKVGKEDNSLLPAAAGLAPTAVVDTAAWAVGITTSMLALVEIVCVVGAATQQPWLLW</sequence>
<proteinExistence type="predicted"/>
<evidence type="ECO:0000313" key="2">
    <source>
        <dbReference type="Proteomes" id="UP001341840"/>
    </source>
</evidence>